<name>A0AAN0IDC8_AMPQE</name>
<sequence length="245" mass="26869">AINHAADAWGIRCMRYEIKDIQLPTKVRDAMQMQVEAERKKRANILESEGVRESAINRAEGIRQSKILASEAMRIEQVNIAKGESSAILAKALARTEAINLLGQALGQKHGNKAASLSVAEQYVQAFGNLAKASNTVLLPEKTGDISSMVGQAMAIYGQMTKTDPAPSSDDPSPPPNDKLSDFENMLDKLNKSIDDTLTQRFESSTGGETVAQYEEKKKQEDTEEPHFTLATSGTRNNPRKTDDY</sequence>
<evidence type="ECO:0000256" key="1">
    <source>
        <dbReference type="ARBA" id="ARBA00004173"/>
    </source>
</evidence>
<comment type="subcellular location">
    <subcellularLocation>
        <location evidence="1">Mitochondrion</location>
    </subcellularLocation>
</comment>
<dbReference type="GO" id="GO:0005739">
    <property type="term" value="C:mitochondrion"/>
    <property type="evidence" value="ECO:0007669"/>
    <property type="project" value="UniProtKB-SubCell"/>
</dbReference>
<dbReference type="KEGG" id="aqu:100635184"/>
<dbReference type="PANTHER" id="PTHR43327">
    <property type="entry name" value="STOMATIN-LIKE PROTEIN 2, MITOCHONDRIAL"/>
    <property type="match status" value="1"/>
</dbReference>
<dbReference type="AlphaFoldDB" id="A0AAN0IDC8"/>
<dbReference type="Gene3D" id="3.30.479.30">
    <property type="entry name" value="Band 7 domain"/>
    <property type="match status" value="1"/>
</dbReference>
<dbReference type="SUPFAM" id="SSF117892">
    <property type="entry name" value="Band 7/SPFH domain"/>
    <property type="match status" value="1"/>
</dbReference>
<evidence type="ECO:0000313" key="7">
    <source>
        <dbReference type="Proteomes" id="UP000007879"/>
    </source>
</evidence>
<feature type="compositionally biased region" description="Basic and acidic residues" evidence="4">
    <location>
        <begin position="214"/>
        <end position="227"/>
    </location>
</feature>
<dbReference type="PANTHER" id="PTHR43327:SF10">
    <property type="entry name" value="STOMATIN-LIKE PROTEIN 2, MITOCHONDRIAL"/>
    <property type="match status" value="1"/>
</dbReference>
<accession>A0AAN0IDC8</accession>
<dbReference type="Pfam" id="PF16200">
    <property type="entry name" value="Band_7_C"/>
    <property type="match status" value="1"/>
</dbReference>
<dbReference type="RefSeq" id="XP_003386013.2">
    <property type="nucleotide sequence ID" value="XM_003385965.3"/>
</dbReference>
<evidence type="ECO:0000259" key="5">
    <source>
        <dbReference type="Pfam" id="PF16200"/>
    </source>
</evidence>
<protein>
    <recommendedName>
        <fullName evidence="5">STML2-like C-terminal extension domain-containing protein</fullName>
    </recommendedName>
</protein>
<comment type="similarity">
    <text evidence="2">Belongs to the band 7/mec-2 family.</text>
</comment>
<dbReference type="InterPro" id="IPR032435">
    <property type="entry name" value="STML2-like_C"/>
</dbReference>
<feature type="compositionally biased region" description="Polar residues" evidence="4">
    <location>
        <begin position="199"/>
        <end position="208"/>
    </location>
</feature>
<keyword evidence="7" id="KW-1185">Reference proteome</keyword>
<dbReference type="Proteomes" id="UP000007879">
    <property type="component" value="Unassembled WGS sequence"/>
</dbReference>
<evidence type="ECO:0000256" key="2">
    <source>
        <dbReference type="ARBA" id="ARBA00008164"/>
    </source>
</evidence>
<keyword evidence="3" id="KW-0496">Mitochondrion</keyword>
<dbReference type="InterPro" id="IPR036013">
    <property type="entry name" value="Band_7/SPFH_dom_sf"/>
</dbReference>
<feature type="domain" description="STML2-like C-terminal extension" evidence="5">
    <location>
        <begin position="102"/>
        <end position="161"/>
    </location>
</feature>
<evidence type="ECO:0000256" key="4">
    <source>
        <dbReference type="SAM" id="MobiDB-lite"/>
    </source>
</evidence>
<dbReference type="InterPro" id="IPR050710">
    <property type="entry name" value="Band7/mec-2_domain"/>
</dbReference>
<organism evidence="6 7">
    <name type="scientific">Amphimedon queenslandica</name>
    <name type="common">Sponge</name>
    <dbReference type="NCBI Taxonomy" id="400682"/>
    <lineage>
        <taxon>Eukaryota</taxon>
        <taxon>Metazoa</taxon>
        <taxon>Porifera</taxon>
        <taxon>Demospongiae</taxon>
        <taxon>Heteroscleromorpha</taxon>
        <taxon>Haplosclerida</taxon>
        <taxon>Niphatidae</taxon>
        <taxon>Amphimedon</taxon>
    </lineage>
</organism>
<reference evidence="7" key="1">
    <citation type="journal article" date="2010" name="Nature">
        <title>The Amphimedon queenslandica genome and the evolution of animal complexity.</title>
        <authorList>
            <person name="Srivastava M."/>
            <person name="Simakov O."/>
            <person name="Chapman J."/>
            <person name="Fahey B."/>
            <person name="Gauthier M.E."/>
            <person name="Mitros T."/>
            <person name="Richards G.S."/>
            <person name="Conaco C."/>
            <person name="Dacre M."/>
            <person name="Hellsten U."/>
            <person name="Larroux C."/>
            <person name="Putnam N.H."/>
            <person name="Stanke M."/>
            <person name="Adamska M."/>
            <person name="Darling A."/>
            <person name="Degnan S.M."/>
            <person name="Oakley T.H."/>
            <person name="Plachetzki D.C."/>
            <person name="Zhai Y."/>
            <person name="Adamski M."/>
            <person name="Calcino A."/>
            <person name="Cummins S.F."/>
            <person name="Goodstein D.M."/>
            <person name="Harris C."/>
            <person name="Jackson D.J."/>
            <person name="Leys S.P."/>
            <person name="Shu S."/>
            <person name="Woodcroft B.J."/>
            <person name="Vervoort M."/>
            <person name="Kosik K.S."/>
            <person name="Manning G."/>
            <person name="Degnan B.M."/>
            <person name="Rokhsar D.S."/>
        </authorList>
    </citation>
    <scope>NUCLEOTIDE SEQUENCE [LARGE SCALE GENOMIC DNA]</scope>
</reference>
<dbReference type="InterPro" id="IPR001972">
    <property type="entry name" value="Stomatin_HflK_fam"/>
</dbReference>
<dbReference type="EnsemblMetazoa" id="XM_003385965.3">
    <property type="protein sequence ID" value="XP_003386013.2"/>
    <property type="gene ID" value="LOC100635184"/>
</dbReference>
<feature type="region of interest" description="Disordered" evidence="4">
    <location>
        <begin position="161"/>
        <end position="183"/>
    </location>
</feature>
<dbReference type="GO" id="GO:0007005">
    <property type="term" value="P:mitochondrion organization"/>
    <property type="evidence" value="ECO:0007669"/>
    <property type="project" value="TreeGrafter"/>
</dbReference>
<reference evidence="6" key="2">
    <citation type="submission" date="2024-06" db="UniProtKB">
        <authorList>
            <consortium name="EnsemblMetazoa"/>
        </authorList>
    </citation>
    <scope>IDENTIFICATION</scope>
</reference>
<dbReference type="PRINTS" id="PR00721">
    <property type="entry name" value="STOMATIN"/>
</dbReference>
<dbReference type="GO" id="GO:0016020">
    <property type="term" value="C:membrane"/>
    <property type="evidence" value="ECO:0007669"/>
    <property type="project" value="InterPro"/>
</dbReference>
<evidence type="ECO:0000256" key="3">
    <source>
        <dbReference type="ARBA" id="ARBA00023128"/>
    </source>
</evidence>
<evidence type="ECO:0000313" key="6">
    <source>
        <dbReference type="EnsemblMetazoa" id="XP_003386013.2"/>
    </source>
</evidence>
<dbReference type="GeneID" id="100635184"/>
<feature type="region of interest" description="Disordered" evidence="4">
    <location>
        <begin position="199"/>
        <end position="245"/>
    </location>
</feature>
<proteinExistence type="inferred from homology"/>